<evidence type="ECO:0000256" key="1">
    <source>
        <dbReference type="SAM" id="MobiDB-lite"/>
    </source>
</evidence>
<keyword evidence="3" id="KW-1185">Reference proteome</keyword>
<dbReference type="EMBL" id="CALTRL010003700">
    <property type="protein sequence ID" value="CAH7681750.1"/>
    <property type="molecule type" value="Genomic_DNA"/>
</dbReference>
<sequence length="233" mass="25984">MRRDSRCSMKYFAKNKILVTVPKLATSSHDLEGTLATPLLSCQQKNIIKGFKLRLKSAIPEVESELICGTYGWKIKLEGIMGAEIHRMKPAKKSMDDHEISALEPEFHKVNPRQSSNLIKTWIKICSGLRMCLILKVRGAWYFFTSVVCRAKLHGFDSRQAIGAGFAKIVMCSADPSILNPPIFGDFRQLSEESTRLDDSEDISEDRVKDPTNDPSTHVPIGNGSKGKGIFGK</sequence>
<feature type="compositionally biased region" description="Gly residues" evidence="1">
    <location>
        <begin position="224"/>
        <end position="233"/>
    </location>
</feature>
<accession>A0AAV0B4T9</accession>
<evidence type="ECO:0000313" key="2">
    <source>
        <dbReference type="EMBL" id="CAH7681750.1"/>
    </source>
</evidence>
<reference evidence="2" key="1">
    <citation type="submission" date="2022-06" db="EMBL/GenBank/DDBJ databases">
        <authorList>
            <consortium name="SYNGENTA / RWTH Aachen University"/>
        </authorList>
    </citation>
    <scope>NUCLEOTIDE SEQUENCE</scope>
</reference>
<protein>
    <submittedName>
        <fullName evidence="2">Uncharacterized protein</fullName>
    </submittedName>
</protein>
<dbReference type="Proteomes" id="UP001153365">
    <property type="component" value="Unassembled WGS sequence"/>
</dbReference>
<feature type="region of interest" description="Disordered" evidence="1">
    <location>
        <begin position="193"/>
        <end position="233"/>
    </location>
</feature>
<dbReference type="AlphaFoldDB" id="A0AAV0B4T9"/>
<comment type="caution">
    <text evidence="2">The sequence shown here is derived from an EMBL/GenBank/DDBJ whole genome shotgun (WGS) entry which is preliminary data.</text>
</comment>
<gene>
    <name evidence="2" type="ORF">PPACK8108_LOCUS14405</name>
</gene>
<proteinExistence type="predicted"/>
<organism evidence="2 3">
    <name type="scientific">Phakopsora pachyrhizi</name>
    <name type="common">Asian soybean rust disease fungus</name>
    <dbReference type="NCBI Taxonomy" id="170000"/>
    <lineage>
        <taxon>Eukaryota</taxon>
        <taxon>Fungi</taxon>
        <taxon>Dikarya</taxon>
        <taxon>Basidiomycota</taxon>
        <taxon>Pucciniomycotina</taxon>
        <taxon>Pucciniomycetes</taxon>
        <taxon>Pucciniales</taxon>
        <taxon>Phakopsoraceae</taxon>
        <taxon>Phakopsora</taxon>
    </lineage>
</organism>
<name>A0AAV0B4T9_PHAPC</name>
<evidence type="ECO:0000313" key="3">
    <source>
        <dbReference type="Proteomes" id="UP001153365"/>
    </source>
</evidence>